<comment type="subcellular location">
    <subcellularLocation>
        <location evidence="1">Secreted</location>
    </subcellularLocation>
</comment>
<dbReference type="InterPro" id="IPR051398">
    <property type="entry name" value="Polysacch_Deacetylase"/>
</dbReference>
<comment type="caution">
    <text evidence="5">The sequence shown here is derived from an EMBL/GenBank/DDBJ whole genome shotgun (WGS) entry which is preliminary data.</text>
</comment>
<dbReference type="Gene3D" id="3.20.20.370">
    <property type="entry name" value="Glycoside hydrolase/deacetylase"/>
    <property type="match status" value="1"/>
</dbReference>
<evidence type="ECO:0000259" key="4">
    <source>
        <dbReference type="Pfam" id="PF01522"/>
    </source>
</evidence>
<protein>
    <submittedName>
        <fullName evidence="5">Polysaccharide deacetylase family protein</fullName>
    </submittedName>
</protein>
<evidence type="ECO:0000313" key="5">
    <source>
        <dbReference type="EMBL" id="KAF4409189.1"/>
    </source>
</evidence>
<evidence type="ECO:0000256" key="1">
    <source>
        <dbReference type="ARBA" id="ARBA00004613"/>
    </source>
</evidence>
<dbReference type="PANTHER" id="PTHR34216">
    <property type="match status" value="1"/>
</dbReference>
<dbReference type="InterPro" id="IPR011330">
    <property type="entry name" value="Glyco_hydro/deAcase_b/a-brl"/>
</dbReference>
<organism evidence="5 6">
    <name type="scientific">Streptomyces lycii</name>
    <dbReference type="NCBI Taxonomy" id="2654337"/>
    <lineage>
        <taxon>Bacteria</taxon>
        <taxon>Bacillati</taxon>
        <taxon>Actinomycetota</taxon>
        <taxon>Actinomycetes</taxon>
        <taxon>Kitasatosporales</taxon>
        <taxon>Streptomycetaceae</taxon>
        <taxon>Streptomyces</taxon>
    </lineage>
</organism>
<dbReference type="SUPFAM" id="SSF88713">
    <property type="entry name" value="Glycoside hydrolase/deacetylase"/>
    <property type="match status" value="1"/>
</dbReference>
<dbReference type="PANTHER" id="PTHR34216:SF3">
    <property type="entry name" value="POLY-BETA-1,6-N-ACETYL-D-GLUCOSAMINE N-DEACETYLASE"/>
    <property type="match status" value="1"/>
</dbReference>
<proteinExistence type="predicted"/>
<dbReference type="RefSeq" id="WP_156205728.1">
    <property type="nucleotide sequence ID" value="NZ_WHPN01000244.1"/>
</dbReference>
<feature type="domain" description="NodB homology" evidence="4">
    <location>
        <begin position="128"/>
        <end position="268"/>
    </location>
</feature>
<dbReference type="Proteomes" id="UP000621266">
    <property type="component" value="Unassembled WGS sequence"/>
</dbReference>
<keyword evidence="2" id="KW-0732">Signal</keyword>
<evidence type="ECO:0000256" key="3">
    <source>
        <dbReference type="SAM" id="MobiDB-lite"/>
    </source>
</evidence>
<feature type="region of interest" description="Disordered" evidence="3">
    <location>
        <begin position="49"/>
        <end position="71"/>
    </location>
</feature>
<reference evidence="5 6" key="1">
    <citation type="submission" date="2019-10" db="EMBL/GenBank/DDBJ databases">
        <title>Streptomyces tenebrisbrunneis sp.nov., an endogenous actinomycete isolated from of Lycium ruthenicum.</title>
        <authorList>
            <person name="Ma L."/>
        </authorList>
    </citation>
    <scope>NUCLEOTIDE SEQUENCE [LARGE SCALE GENOMIC DNA]</scope>
    <source>
        <strain evidence="5 6">TRM 66187</strain>
    </source>
</reference>
<name>A0ABQ7FNI4_9ACTN</name>
<dbReference type="InterPro" id="IPR002509">
    <property type="entry name" value="NODB_dom"/>
</dbReference>
<gene>
    <name evidence="5" type="ORF">GCU69_10225</name>
</gene>
<evidence type="ECO:0000313" key="6">
    <source>
        <dbReference type="Proteomes" id="UP000621266"/>
    </source>
</evidence>
<accession>A0ABQ7FNI4</accession>
<dbReference type="EMBL" id="WHPN01000244">
    <property type="protein sequence ID" value="KAF4409189.1"/>
    <property type="molecule type" value="Genomic_DNA"/>
</dbReference>
<keyword evidence="6" id="KW-1185">Reference proteome</keyword>
<sequence>MSAEPAPPASGRPRHRLTRALLGVLALAVAAAPFAAVWGYDTFRSAVPPQAPAPDSRPGAGTPAHAASARGPSAPIALSYHDIAPGSHSRYTVTPERFDAQLSALREAGYRTLSTEEFVRFLETGRAPAPRSVYLTFDDGTHGLWVHADPILAKHRMKAAAYLITGRVGTRRPYYLSWAEVDRMAGSGRWDFQSHSHLSHRRVPVDASGRLGSALANRLWLPGEKRLETAAEYRGRVRQDIDRSLDGFRDHDLPAPRLFSYPFSESPQRAGGSGGSASPLHELLRERFTAALTNTSTRPLPPGRRAAAAGHVQRLAVTGATTARELLRQLDTWASARPGDIPDPLARPGLWRSRSGRPGAGLDAVAEGDGPPRRRHAGALYRPLATADWSTYRVRATAGGLRTSTHSVSLTVRHGSVYPFTVTVDADTVRLTQQVPGAPPRVTRAPLDSAPSHRLDVRVTPGAVRVTVDAGPVLVRPTGRTAPGETSGGIALDVRNTAPGTAWPRVTSLRVSP</sequence>
<feature type="region of interest" description="Disordered" evidence="3">
    <location>
        <begin position="339"/>
        <end position="375"/>
    </location>
</feature>
<evidence type="ECO:0000256" key="2">
    <source>
        <dbReference type="ARBA" id="ARBA00022729"/>
    </source>
</evidence>
<dbReference type="Pfam" id="PF01522">
    <property type="entry name" value="Polysacc_deac_1"/>
    <property type="match status" value="1"/>
</dbReference>